<feature type="compositionally biased region" description="Basic and acidic residues" evidence="8">
    <location>
        <begin position="176"/>
        <end position="187"/>
    </location>
</feature>
<protein>
    <recommendedName>
        <fullName evidence="9">Insulin-like domain-containing protein</fullName>
    </recommendedName>
</protein>
<dbReference type="GO" id="GO:0005159">
    <property type="term" value="F:insulin-like growth factor receptor binding"/>
    <property type="evidence" value="ECO:0007669"/>
    <property type="project" value="TreeGrafter"/>
</dbReference>
<evidence type="ECO:0000313" key="11">
    <source>
        <dbReference type="Proteomes" id="UP000261540"/>
    </source>
</evidence>
<keyword evidence="4" id="KW-0339">Growth factor</keyword>
<dbReference type="InterPro" id="IPR016179">
    <property type="entry name" value="Insulin-like"/>
</dbReference>
<evidence type="ECO:0000256" key="6">
    <source>
        <dbReference type="ARBA" id="ARBA00056939"/>
    </source>
</evidence>
<dbReference type="SMART" id="SM00078">
    <property type="entry name" value="IlGF"/>
    <property type="match status" value="1"/>
</dbReference>
<dbReference type="Proteomes" id="UP000261540">
    <property type="component" value="Unplaced"/>
</dbReference>
<evidence type="ECO:0000256" key="4">
    <source>
        <dbReference type="ARBA" id="ARBA00023030"/>
    </source>
</evidence>
<keyword evidence="3 7" id="KW-0964">Secreted</keyword>
<keyword evidence="11" id="KW-1185">Reference proteome</keyword>
<evidence type="ECO:0000256" key="2">
    <source>
        <dbReference type="ARBA" id="ARBA00009034"/>
    </source>
</evidence>
<comment type="similarity">
    <text evidence="2 7">Belongs to the insulin family.</text>
</comment>
<comment type="subcellular location">
    <subcellularLocation>
        <location evidence="1 7">Secreted</location>
    </subcellularLocation>
</comment>
<dbReference type="GO" id="GO:0005179">
    <property type="term" value="F:hormone activity"/>
    <property type="evidence" value="ECO:0007669"/>
    <property type="project" value="InterPro"/>
</dbReference>
<name>A0A3B3T3C1_9TELE</name>
<dbReference type="STRING" id="1676925.ENSPKIP00000037607"/>
<reference evidence="10" key="1">
    <citation type="submission" date="2025-08" db="UniProtKB">
        <authorList>
            <consortium name="Ensembl"/>
        </authorList>
    </citation>
    <scope>IDENTIFICATION</scope>
</reference>
<dbReference type="PANTHER" id="PTHR46845:SF2">
    <property type="entry name" value="INSULIN-LIKE GROWTH FACTOR 3"/>
    <property type="match status" value="1"/>
</dbReference>
<dbReference type="GO" id="GO:0008283">
    <property type="term" value="P:cell population proliferation"/>
    <property type="evidence" value="ECO:0007669"/>
    <property type="project" value="TreeGrafter"/>
</dbReference>
<feature type="region of interest" description="Disordered" evidence="8">
    <location>
        <begin position="153"/>
        <end position="209"/>
    </location>
</feature>
<evidence type="ECO:0000313" key="10">
    <source>
        <dbReference type="Ensembl" id="ENSPKIP00000037607.1"/>
    </source>
</evidence>
<evidence type="ECO:0000256" key="3">
    <source>
        <dbReference type="ARBA" id="ARBA00022525"/>
    </source>
</evidence>
<evidence type="ECO:0000256" key="5">
    <source>
        <dbReference type="ARBA" id="ARBA00023157"/>
    </source>
</evidence>
<dbReference type="InterPro" id="IPR022353">
    <property type="entry name" value="Insulin_CS"/>
</dbReference>
<dbReference type="Ensembl" id="ENSPKIT00000018579.1">
    <property type="protein sequence ID" value="ENSPKIP00000037607.1"/>
    <property type="gene ID" value="ENSPKIG00000015720.1"/>
</dbReference>
<comment type="function">
    <text evidence="6">The insulin-like growth factors, isolated from plasma, are structurally and functionally related to insulin but have a much higher growth-promoting activity. Acts as a ligand for IGF1R. Binds to the alpha subunit of IGF1R, leading to the activation of the intrinsic tyrosine kinase activity which autophosphorylates tyrosine residues in the beta subunit thus initiatiating a cascade of down-stream signaling events leading to activation of the PI3K-AKT/PKB and the Ras-MAPK pathways. Binds to integrins. Its binding to integrins and subsequent ternary complex formation with integrins and IGFR1 are essential for IGF1 signaling.</text>
</comment>
<dbReference type="GO" id="GO:0043066">
    <property type="term" value="P:negative regulation of apoptotic process"/>
    <property type="evidence" value="ECO:0007669"/>
    <property type="project" value="TreeGrafter"/>
</dbReference>
<dbReference type="GO" id="GO:0008284">
    <property type="term" value="P:positive regulation of cell population proliferation"/>
    <property type="evidence" value="ECO:0007669"/>
    <property type="project" value="TreeGrafter"/>
</dbReference>
<dbReference type="PANTHER" id="PTHR46845">
    <property type="entry name" value="INSULIN-LIKE GROWTH FACTOR I"/>
    <property type="match status" value="1"/>
</dbReference>
<dbReference type="AlphaFoldDB" id="A0A3B3T3C1"/>
<accession>A0A3B3T3C1</accession>
<dbReference type="Pfam" id="PF00049">
    <property type="entry name" value="Insulin"/>
    <property type="match status" value="1"/>
</dbReference>
<organism evidence="10 11">
    <name type="scientific">Paramormyrops kingsleyae</name>
    <dbReference type="NCBI Taxonomy" id="1676925"/>
    <lineage>
        <taxon>Eukaryota</taxon>
        <taxon>Metazoa</taxon>
        <taxon>Chordata</taxon>
        <taxon>Craniata</taxon>
        <taxon>Vertebrata</taxon>
        <taxon>Euteleostomi</taxon>
        <taxon>Actinopterygii</taxon>
        <taxon>Neopterygii</taxon>
        <taxon>Teleostei</taxon>
        <taxon>Osteoglossocephala</taxon>
        <taxon>Osteoglossomorpha</taxon>
        <taxon>Osteoglossiformes</taxon>
        <taxon>Mormyridae</taxon>
        <taxon>Paramormyrops</taxon>
    </lineage>
</organism>
<dbReference type="GO" id="GO:0051897">
    <property type="term" value="P:positive regulation of phosphatidylinositol 3-kinase/protein kinase B signal transduction"/>
    <property type="evidence" value="ECO:0007669"/>
    <property type="project" value="TreeGrafter"/>
</dbReference>
<evidence type="ECO:0000256" key="7">
    <source>
        <dbReference type="RuleBase" id="RU000406"/>
    </source>
</evidence>
<dbReference type="PROSITE" id="PS00262">
    <property type="entry name" value="INSULIN"/>
    <property type="match status" value="1"/>
</dbReference>
<dbReference type="PRINTS" id="PR00276">
    <property type="entry name" value="INSULINFAMLY"/>
</dbReference>
<evidence type="ECO:0000256" key="8">
    <source>
        <dbReference type="SAM" id="MobiDB-lite"/>
    </source>
</evidence>
<dbReference type="SUPFAM" id="SSF56994">
    <property type="entry name" value="Insulin-like"/>
    <property type="match status" value="1"/>
</dbReference>
<evidence type="ECO:0000259" key="9">
    <source>
        <dbReference type="SMART" id="SM00078"/>
    </source>
</evidence>
<dbReference type="Gene3D" id="1.10.100.10">
    <property type="entry name" value="Insulin-like"/>
    <property type="match status" value="1"/>
</dbReference>
<dbReference type="InterPro" id="IPR022352">
    <property type="entry name" value="Ins/IGF/rlx"/>
</dbReference>
<feature type="domain" description="Insulin-like" evidence="9">
    <location>
        <begin position="66"/>
        <end position="123"/>
    </location>
</feature>
<feature type="compositionally biased region" description="Basic residues" evidence="8">
    <location>
        <begin position="153"/>
        <end position="163"/>
    </location>
</feature>
<proteinExistence type="inferred from homology"/>
<dbReference type="FunFam" id="1.10.100.10:FF:000001">
    <property type="entry name" value="insulin-like growth factor I isoform X1"/>
    <property type="match status" value="1"/>
</dbReference>
<evidence type="ECO:0000256" key="1">
    <source>
        <dbReference type="ARBA" id="ARBA00004613"/>
    </source>
</evidence>
<reference evidence="10" key="2">
    <citation type="submission" date="2025-09" db="UniProtKB">
        <authorList>
            <consortium name="Ensembl"/>
        </authorList>
    </citation>
    <scope>IDENTIFICATION</scope>
</reference>
<dbReference type="GeneTree" id="ENSGT00940000159081"/>
<dbReference type="GO" id="GO:0005615">
    <property type="term" value="C:extracellular space"/>
    <property type="evidence" value="ECO:0007669"/>
    <property type="project" value="TreeGrafter"/>
</dbReference>
<dbReference type="InterPro" id="IPR036438">
    <property type="entry name" value="Insulin-like_sf"/>
</dbReference>
<dbReference type="GO" id="GO:0008083">
    <property type="term" value="F:growth factor activity"/>
    <property type="evidence" value="ECO:0007669"/>
    <property type="project" value="UniProtKB-KW"/>
</dbReference>
<keyword evidence="5" id="KW-1015">Disulfide bond</keyword>
<sequence length="209" mass="23159">QRNNAPRGPHASLFASVASPERVFAPEAVFLSCSPLSSQVSWWRTLCVLYPVLYLTGLHGGAEALKARCGRELVADLQFVCGDRGFYRGKVSGARGGARLRGKGIVEQCCLRGCDLQHLEAYCAKPHRARRHAPPSHPRAVVRPLQIRHDPVRRHHRGGHITRKSTCPNTPCKPSEALRHQREHIDCPTKPSVRQPIAPRVSHTVSSSR</sequence>
<dbReference type="GO" id="GO:0048009">
    <property type="term" value="P:insulin-like growth factor receptor signaling pathway"/>
    <property type="evidence" value="ECO:0007669"/>
    <property type="project" value="TreeGrafter"/>
</dbReference>